<dbReference type="GO" id="GO:0004601">
    <property type="term" value="F:peroxidase activity"/>
    <property type="evidence" value="ECO:0007669"/>
    <property type="project" value="UniProtKB-KW"/>
</dbReference>
<dbReference type="PANTHER" id="PTHR11592:SF40">
    <property type="entry name" value="THIOREDOXIN_GLUTATHIONE PEROXIDASE BTUE"/>
    <property type="match status" value="1"/>
</dbReference>
<gene>
    <name evidence="6" type="ORF">GSU10_01240</name>
</gene>
<name>A0AAE6RHV5_9MICO</name>
<evidence type="ECO:0000256" key="1">
    <source>
        <dbReference type="ARBA" id="ARBA00006926"/>
    </source>
</evidence>
<dbReference type="PROSITE" id="PS51355">
    <property type="entry name" value="GLUTATHIONE_PEROXID_3"/>
    <property type="match status" value="1"/>
</dbReference>
<reference evidence="7" key="1">
    <citation type="submission" date="2019-12" db="EMBL/GenBank/DDBJ databases">
        <title>Complete and draft genome sequences of new strains and members of some known species of the genus Rathayibacter isolated from plants.</title>
        <authorList>
            <person name="Tarlachkov S.V."/>
            <person name="Starodumova I.P."/>
            <person name="Dorofeeva L.V."/>
            <person name="Prisyazhnaya N.V."/>
            <person name="Leyn S."/>
            <person name="Zlamal J."/>
            <person name="Elan M."/>
            <person name="Osterman A.L."/>
            <person name="Nadler S."/>
            <person name="Subbotin S.A."/>
            <person name="Evtushenko L.I."/>
        </authorList>
    </citation>
    <scope>NUCLEOTIDE SEQUENCE [LARGE SCALE GENOMIC DNA]</scope>
    <source>
        <strain evidence="7">VKM Ac-2761</strain>
    </source>
</reference>
<organism evidence="6 7">
    <name type="scientific">Rathayibacter tanaceti</name>
    <dbReference type="NCBI Taxonomy" id="1671680"/>
    <lineage>
        <taxon>Bacteria</taxon>
        <taxon>Bacillati</taxon>
        <taxon>Actinomycetota</taxon>
        <taxon>Actinomycetes</taxon>
        <taxon>Micrococcales</taxon>
        <taxon>Microbacteriaceae</taxon>
        <taxon>Rathayibacter</taxon>
    </lineage>
</organism>
<proteinExistence type="inferred from homology"/>
<feature type="region of interest" description="Disordered" evidence="5">
    <location>
        <begin position="1"/>
        <end position="23"/>
    </location>
</feature>
<evidence type="ECO:0000313" key="7">
    <source>
        <dbReference type="Proteomes" id="UP000465031"/>
    </source>
</evidence>
<evidence type="ECO:0000256" key="2">
    <source>
        <dbReference type="ARBA" id="ARBA00022559"/>
    </source>
</evidence>
<dbReference type="Pfam" id="PF00255">
    <property type="entry name" value="GSHPx"/>
    <property type="match status" value="1"/>
</dbReference>
<evidence type="ECO:0000256" key="5">
    <source>
        <dbReference type="SAM" id="MobiDB-lite"/>
    </source>
</evidence>
<dbReference type="InterPro" id="IPR029760">
    <property type="entry name" value="GPX_CS"/>
</dbReference>
<keyword evidence="2 4" id="KW-0575">Peroxidase</keyword>
<dbReference type="InterPro" id="IPR036249">
    <property type="entry name" value="Thioredoxin-like_sf"/>
</dbReference>
<sequence length="218" mass="23949">MPCSPWWNPAPAEGTPDVLPREPRSVEGACCRGLSRAFGVPSVSASSLWPSRPNGAPVPDTIDDIPLTTIDGAASTLADYPPVRLVVNVASRCGLAPQYEKLETLQKTYGERGFTVLGFPSNQFLQELSDEDRIKEYCSTTWGVTFPMFEKVRVNGRSAHPLYAELTKTEDEEGKAGRVKWNFEKFLITADGTVHRFRPSVEPDDPRIVGLIEASLPA</sequence>
<evidence type="ECO:0000256" key="4">
    <source>
        <dbReference type="RuleBase" id="RU000499"/>
    </source>
</evidence>
<evidence type="ECO:0000313" key="6">
    <source>
        <dbReference type="EMBL" id="QHC54421.1"/>
    </source>
</evidence>
<dbReference type="AlphaFoldDB" id="A0AAE6RHV5"/>
<accession>A0AAE6RHV5</accession>
<dbReference type="Gene3D" id="3.40.30.10">
    <property type="entry name" value="Glutaredoxin"/>
    <property type="match status" value="1"/>
</dbReference>
<dbReference type="InterPro" id="IPR000889">
    <property type="entry name" value="Glutathione_peroxidase"/>
</dbReference>
<protein>
    <recommendedName>
        <fullName evidence="4">Glutathione peroxidase</fullName>
    </recommendedName>
</protein>
<dbReference type="GO" id="GO:0034599">
    <property type="term" value="P:cellular response to oxidative stress"/>
    <property type="evidence" value="ECO:0007669"/>
    <property type="project" value="TreeGrafter"/>
</dbReference>
<evidence type="ECO:0000256" key="3">
    <source>
        <dbReference type="ARBA" id="ARBA00023002"/>
    </source>
</evidence>
<dbReference type="PANTHER" id="PTHR11592">
    <property type="entry name" value="GLUTATHIONE PEROXIDASE"/>
    <property type="match status" value="1"/>
</dbReference>
<dbReference type="PRINTS" id="PR01011">
    <property type="entry name" value="GLUTPROXDASE"/>
</dbReference>
<dbReference type="KEGG" id="rte:GSU10_01240"/>
<dbReference type="SUPFAM" id="SSF52833">
    <property type="entry name" value="Thioredoxin-like"/>
    <property type="match status" value="1"/>
</dbReference>
<comment type="similarity">
    <text evidence="1 4">Belongs to the glutathione peroxidase family.</text>
</comment>
<keyword evidence="3 4" id="KW-0560">Oxidoreductase</keyword>
<dbReference type="EMBL" id="CP047186">
    <property type="protein sequence ID" value="QHC54421.1"/>
    <property type="molecule type" value="Genomic_DNA"/>
</dbReference>
<dbReference type="PROSITE" id="PS00763">
    <property type="entry name" value="GLUTATHIONE_PEROXID_2"/>
    <property type="match status" value="1"/>
</dbReference>
<dbReference type="CDD" id="cd00340">
    <property type="entry name" value="GSH_Peroxidase"/>
    <property type="match status" value="1"/>
</dbReference>
<dbReference type="Proteomes" id="UP000465031">
    <property type="component" value="Chromosome"/>
</dbReference>